<proteinExistence type="predicted"/>
<comment type="caution">
    <text evidence="1">The sequence shown here is derived from an EMBL/GenBank/DDBJ whole genome shotgun (WGS) entry which is preliminary data.</text>
</comment>
<dbReference type="AlphaFoldDB" id="A0A392T692"/>
<sequence>MVKKANGKWRMYVDFTDLNKACPKDPYPLSNIDRLIDGASGYNMLSFMDAYSG</sequence>
<dbReference type="InterPro" id="IPR043128">
    <property type="entry name" value="Rev_trsase/Diguanyl_cyclase"/>
</dbReference>
<dbReference type="EMBL" id="LXQA010503885">
    <property type="protein sequence ID" value="MCI55927.1"/>
    <property type="molecule type" value="Genomic_DNA"/>
</dbReference>
<dbReference type="PANTHER" id="PTHR24559:SF430">
    <property type="entry name" value="RNA-DIRECTED DNA POLYMERASE"/>
    <property type="match status" value="1"/>
</dbReference>
<keyword evidence="2" id="KW-1185">Reference proteome</keyword>
<dbReference type="InterPro" id="IPR053134">
    <property type="entry name" value="RNA-dir_DNA_polymerase"/>
</dbReference>
<dbReference type="PANTHER" id="PTHR24559">
    <property type="entry name" value="TRANSPOSON TY3-I GAG-POL POLYPROTEIN"/>
    <property type="match status" value="1"/>
</dbReference>
<name>A0A392T692_9FABA</name>
<evidence type="ECO:0000313" key="2">
    <source>
        <dbReference type="Proteomes" id="UP000265520"/>
    </source>
</evidence>
<organism evidence="1 2">
    <name type="scientific">Trifolium medium</name>
    <dbReference type="NCBI Taxonomy" id="97028"/>
    <lineage>
        <taxon>Eukaryota</taxon>
        <taxon>Viridiplantae</taxon>
        <taxon>Streptophyta</taxon>
        <taxon>Embryophyta</taxon>
        <taxon>Tracheophyta</taxon>
        <taxon>Spermatophyta</taxon>
        <taxon>Magnoliopsida</taxon>
        <taxon>eudicotyledons</taxon>
        <taxon>Gunneridae</taxon>
        <taxon>Pentapetalae</taxon>
        <taxon>rosids</taxon>
        <taxon>fabids</taxon>
        <taxon>Fabales</taxon>
        <taxon>Fabaceae</taxon>
        <taxon>Papilionoideae</taxon>
        <taxon>50 kb inversion clade</taxon>
        <taxon>NPAAA clade</taxon>
        <taxon>Hologalegina</taxon>
        <taxon>IRL clade</taxon>
        <taxon>Trifolieae</taxon>
        <taxon>Trifolium</taxon>
    </lineage>
</organism>
<accession>A0A392T692</accession>
<dbReference type="InterPro" id="IPR043502">
    <property type="entry name" value="DNA/RNA_pol_sf"/>
</dbReference>
<protein>
    <submittedName>
        <fullName evidence="1">Gag-pol polyprotein</fullName>
    </submittedName>
</protein>
<evidence type="ECO:0000313" key="1">
    <source>
        <dbReference type="EMBL" id="MCI55927.1"/>
    </source>
</evidence>
<dbReference type="Gene3D" id="3.30.70.270">
    <property type="match status" value="1"/>
</dbReference>
<dbReference type="Proteomes" id="UP000265520">
    <property type="component" value="Unassembled WGS sequence"/>
</dbReference>
<feature type="non-terminal residue" evidence="1">
    <location>
        <position position="53"/>
    </location>
</feature>
<reference evidence="1 2" key="1">
    <citation type="journal article" date="2018" name="Front. Plant Sci.">
        <title>Red Clover (Trifolium pratense) and Zigzag Clover (T. medium) - A Picture of Genomic Similarities and Differences.</title>
        <authorList>
            <person name="Dluhosova J."/>
            <person name="Istvanek J."/>
            <person name="Nedelnik J."/>
            <person name="Repkova J."/>
        </authorList>
    </citation>
    <scope>NUCLEOTIDE SEQUENCE [LARGE SCALE GENOMIC DNA]</scope>
    <source>
        <strain evidence="2">cv. 10/8</strain>
        <tissue evidence="1">Leaf</tissue>
    </source>
</reference>
<dbReference type="SUPFAM" id="SSF56672">
    <property type="entry name" value="DNA/RNA polymerases"/>
    <property type="match status" value="1"/>
</dbReference>